<name>A0A2W7C7K2_9HYPH</name>
<keyword evidence="1" id="KW-1133">Transmembrane helix</keyword>
<dbReference type="RefSeq" id="WP_146606013.1">
    <property type="nucleotide sequence ID" value="NZ_MZXV01000013.1"/>
</dbReference>
<feature type="transmembrane region" description="Helical" evidence="1">
    <location>
        <begin position="75"/>
        <end position="94"/>
    </location>
</feature>
<evidence type="ECO:0000313" key="3">
    <source>
        <dbReference type="Proteomes" id="UP000248616"/>
    </source>
</evidence>
<dbReference type="Proteomes" id="UP000248616">
    <property type="component" value="Unassembled WGS sequence"/>
</dbReference>
<keyword evidence="1" id="KW-0472">Membrane</keyword>
<sequence length="96" mass="10362">MERIWSWLSKPRTAQTAVGVLLVIAMRSILEFFRIGGATATQLSANQLFYIEGTLAAITAALAVLVLHAFGRHGWATLSSVAAIVALLAWKIAVIR</sequence>
<feature type="transmembrane region" description="Helical" evidence="1">
    <location>
        <begin position="48"/>
        <end position="69"/>
    </location>
</feature>
<organism evidence="2 3">
    <name type="scientific">Mesorhizobium kowhaii</name>
    <dbReference type="NCBI Taxonomy" id="1300272"/>
    <lineage>
        <taxon>Bacteria</taxon>
        <taxon>Pseudomonadati</taxon>
        <taxon>Pseudomonadota</taxon>
        <taxon>Alphaproteobacteria</taxon>
        <taxon>Hyphomicrobiales</taxon>
        <taxon>Phyllobacteriaceae</taxon>
        <taxon>Mesorhizobium</taxon>
    </lineage>
</organism>
<feature type="transmembrane region" description="Helical" evidence="1">
    <location>
        <begin position="16"/>
        <end position="36"/>
    </location>
</feature>
<dbReference type="OrthoDB" id="8095248at2"/>
<comment type="caution">
    <text evidence="2">The sequence shown here is derived from an EMBL/GenBank/DDBJ whole genome shotgun (WGS) entry which is preliminary data.</text>
</comment>
<proteinExistence type="predicted"/>
<protein>
    <submittedName>
        <fullName evidence="2">Uncharacterized protein</fullName>
    </submittedName>
</protein>
<accession>A0A2W7C7K2</accession>
<reference evidence="3" key="1">
    <citation type="submission" date="2017-03" db="EMBL/GenBank/DDBJ databases">
        <authorList>
            <person name="Safronova V.I."/>
            <person name="Sazanova A.L."/>
            <person name="Chirak E.R."/>
        </authorList>
    </citation>
    <scope>NUCLEOTIDE SEQUENCE [LARGE SCALE GENOMIC DNA]</scope>
    <source>
        <strain evidence="3">Ach-343</strain>
    </source>
</reference>
<evidence type="ECO:0000313" key="2">
    <source>
        <dbReference type="EMBL" id="PZV39085.1"/>
    </source>
</evidence>
<gene>
    <name evidence="2" type="ORF">B5V02_03450</name>
</gene>
<keyword evidence="3" id="KW-1185">Reference proteome</keyword>
<dbReference type="EMBL" id="MZXV01000013">
    <property type="protein sequence ID" value="PZV39085.1"/>
    <property type="molecule type" value="Genomic_DNA"/>
</dbReference>
<keyword evidence="1" id="KW-0812">Transmembrane</keyword>
<evidence type="ECO:0000256" key="1">
    <source>
        <dbReference type="SAM" id="Phobius"/>
    </source>
</evidence>
<dbReference type="AlphaFoldDB" id="A0A2W7C7K2"/>